<evidence type="ECO:0000256" key="19">
    <source>
        <dbReference type="ARBA" id="ARBA00061721"/>
    </source>
</evidence>
<evidence type="ECO:0000256" key="16">
    <source>
        <dbReference type="ARBA" id="ARBA00022842"/>
    </source>
</evidence>
<dbReference type="InterPro" id="IPR011009">
    <property type="entry name" value="Kinase-like_dom_sf"/>
</dbReference>
<comment type="subunit">
    <text evidence="19">Heterodimer.</text>
</comment>
<dbReference type="PROSITE" id="PS00151">
    <property type="entry name" value="ACYLPHOSPHATASE_2"/>
    <property type="match status" value="1"/>
</dbReference>
<evidence type="ECO:0000256" key="11">
    <source>
        <dbReference type="ARBA" id="ARBA00022737"/>
    </source>
</evidence>
<dbReference type="CDD" id="cd14721">
    <property type="entry name" value="bZIP_Fos"/>
    <property type="match status" value="1"/>
</dbReference>
<keyword evidence="13" id="KW-0418">Kinase</keyword>
<feature type="repeat" description="RCC1" evidence="20">
    <location>
        <begin position="540"/>
        <end position="606"/>
    </location>
</feature>
<dbReference type="GO" id="GO:0004674">
    <property type="term" value="F:protein serine/threonine kinase activity"/>
    <property type="evidence" value="ECO:0007669"/>
    <property type="project" value="UniProtKB-KW"/>
</dbReference>
<keyword evidence="11" id="KW-0677">Repeat</keyword>
<evidence type="ECO:0000256" key="21">
    <source>
        <dbReference type="PROSITE-ProRule" id="PRU00520"/>
    </source>
</evidence>
<dbReference type="PROSITE" id="PS50011">
    <property type="entry name" value="PROTEIN_KINASE_DOM"/>
    <property type="match status" value="1"/>
</dbReference>
<evidence type="ECO:0000256" key="20">
    <source>
        <dbReference type="PROSITE-ProRule" id="PRU00235"/>
    </source>
</evidence>
<feature type="compositionally biased region" description="Low complexity" evidence="24">
    <location>
        <begin position="2010"/>
        <end position="2020"/>
    </location>
</feature>
<dbReference type="PANTHER" id="PTHR44535">
    <property type="entry name" value="PROTEIN CBG16200"/>
    <property type="match status" value="1"/>
</dbReference>
<dbReference type="Pfam" id="PF00069">
    <property type="entry name" value="Pkinase"/>
    <property type="match status" value="1"/>
</dbReference>
<evidence type="ECO:0000259" key="27">
    <source>
        <dbReference type="PROSITE" id="PS51160"/>
    </source>
</evidence>
<dbReference type="SUPFAM" id="SSF55874">
    <property type="entry name" value="ATPase domain of HSP90 chaperone/DNA topoisomerase II/histidine kinase"/>
    <property type="match status" value="1"/>
</dbReference>
<dbReference type="SMART" id="SM00220">
    <property type="entry name" value="S_TKc"/>
    <property type="match status" value="1"/>
</dbReference>
<dbReference type="PROSITE" id="PS50217">
    <property type="entry name" value="BZIP"/>
    <property type="match status" value="1"/>
</dbReference>
<dbReference type="Pfam" id="PF08676">
    <property type="entry name" value="MutL_C"/>
    <property type="match status" value="1"/>
</dbReference>
<dbReference type="InterPro" id="IPR001792">
    <property type="entry name" value="Acylphosphatase-like_dom"/>
</dbReference>
<feature type="domain" description="Acylphosphatase-like" evidence="27">
    <location>
        <begin position="1062"/>
        <end position="1150"/>
    </location>
</feature>
<dbReference type="Gene3D" id="1.10.510.10">
    <property type="entry name" value="Transferase(Phosphotransferase) domain 1"/>
    <property type="match status" value="1"/>
</dbReference>
<dbReference type="SUPFAM" id="SSF50985">
    <property type="entry name" value="RCC1/BLIP-II"/>
    <property type="match status" value="1"/>
</dbReference>
<evidence type="ECO:0000256" key="3">
    <source>
        <dbReference type="ARBA" id="ARBA00004496"/>
    </source>
</evidence>
<evidence type="ECO:0000256" key="15">
    <source>
        <dbReference type="ARBA" id="ARBA00022840"/>
    </source>
</evidence>
<dbReference type="InterPro" id="IPR014762">
    <property type="entry name" value="DNA_mismatch_repair_CS"/>
</dbReference>
<dbReference type="SUPFAM" id="SSF57959">
    <property type="entry name" value="Leucine zipper domain"/>
    <property type="match status" value="1"/>
</dbReference>
<keyword evidence="10" id="KW-0479">Metal-binding</keyword>
<dbReference type="FunFam" id="1.20.5.170:FF:000006">
    <property type="entry name" value="fos-related antigen 2 isoform X1"/>
    <property type="match status" value="1"/>
</dbReference>
<evidence type="ECO:0000256" key="14">
    <source>
        <dbReference type="ARBA" id="ARBA00022801"/>
    </source>
</evidence>
<keyword evidence="29" id="KW-1185">Reference proteome</keyword>
<comment type="caution">
    <text evidence="28">The sequence shown here is derived from an EMBL/GenBank/DDBJ whole genome shotgun (WGS) entry which is preliminary data.</text>
</comment>
<evidence type="ECO:0000256" key="22">
    <source>
        <dbReference type="RuleBase" id="RU004168"/>
    </source>
</evidence>
<dbReference type="InterPro" id="IPR008271">
    <property type="entry name" value="Ser/Thr_kinase_AS"/>
</dbReference>
<keyword evidence="12" id="KW-0547">Nucleotide-binding</keyword>
<dbReference type="Pfam" id="PF13589">
    <property type="entry name" value="HATPase_c_3"/>
    <property type="match status" value="1"/>
</dbReference>
<dbReference type="FunFam" id="2.130.10.30:FF:000118">
    <property type="match status" value="1"/>
</dbReference>
<feature type="region of interest" description="Disordered" evidence="24">
    <location>
        <begin position="1985"/>
        <end position="2021"/>
    </location>
</feature>
<feature type="active site" evidence="21">
    <location>
        <position position="1095"/>
    </location>
</feature>
<dbReference type="Proteomes" id="UP000327493">
    <property type="component" value="Chromosome 20"/>
</dbReference>
<evidence type="ECO:0000256" key="4">
    <source>
        <dbReference type="ARBA" id="ARBA00005614"/>
    </source>
</evidence>
<dbReference type="GO" id="GO:0003998">
    <property type="term" value="F:acylphosphatase activity"/>
    <property type="evidence" value="ECO:0007669"/>
    <property type="project" value="UniProtKB-EC"/>
</dbReference>
<dbReference type="SMART" id="SM00853">
    <property type="entry name" value="MutL_C"/>
    <property type="match status" value="1"/>
</dbReference>
<keyword evidence="8" id="KW-0597">Phosphoprotein</keyword>
<feature type="repeat" description="RCC1" evidence="20">
    <location>
        <begin position="434"/>
        <end position="487"/>
    </location>
</feature>
<dbReference type="InterPro" id="IPR014721">
    <property type="entry name" value="Ribsml_uS5_D2-typ_fold_subgr"/>
</dbReference>
<dbReference type="CDD" id="cd08221">
    <property type="entry name" value="STKc_Nek9"/>
    <property type="match status" value="1"/>
</dbReference>
<feature type="repeat" description="RCC1" evidence="20">
    <location>
        <begin position="377"/>
        <end position="433"/>
    </location>
</feature>
<comment type="catalytic activity">
    <reaction evidence="17 21">
        <text>an acyl phosphate + H2O = a carboxylate + phosphate + H(+)</text>
        <dbReference type="Rhea" id="RHEA:14965"/>
        <dbReference type="ChEBI" id="CHEBI:15377"/>
        <dbReference type="ChEBI" id="CHEBI:15378"/>
        <dbReference type="ChEBI" id="CHEBI:29067"/>
        <dbReference type="ChEBI" id="CHEBI:43474"/>
        <dbReference type="ChEBI" id="CHEBI:59918"/>
        <dbReference type="EC" id="3.6.1.7"/>
    </reaction>
</comment>
<dbReference type="Gene3D" id="3.30.565.10">
    <property type="entry name" value="Histidine kinase-like ATPase, C-terminal domain"/>
    <property type="match status" value="1"/>
</dbReference>
<keyword evidence="23" id="KW-0175">Coiled coil</keyword>
<dbReference type="SMART" id="SM00338">
    <property type="entry name" value="BRLZ"/>
    <property type="match status" value="1"/>
</dbReference>
<dbReference type="FunFam" id="3.30.200.20:FF:000097">
    <property type="entry name" value="Probable serine/threonine-protein kinase nek1"/>
    <property type="match status" value="1"/>
</dbReference>
<dbReference type="InterPro" id="IPR046347">
    <property type="entry name" value="bZIP_sf"/>
</dbReference>
<dbReference type="GO" id="GO:0030983">
    <property type="term" value="F:mismatched DNA binding"/>
    <property type="evidence" value="ECO:0007669"/>
    <property type="project" value="InterPro"/>
</dbReference>
<evidence type="ECO:0000256" key="24">
    <source>
        <dbReference type="SAM" id="MobiDB-lite"/>
    </source>
</evidence>
<name>A0A5J5CNC3_9PERO</name>
<feature type="region of interest" description="Disordered" evidence="24">
    <location>
        <begin position="2063"/>
        <end position="2137"/>
    </location>
</feature>
<dbReference type="PANTHER" id="PTHR44535:SF1">
    <property type="entry name" value="SERINE_THREONINE-PROTEIN KINASE NEK9"/>
    <property type="match status" value="1"/>
</dbReference>
<feature type="domain" description="BZIP" evidence="26">
    <location>
        <begin position="2105"/>
        <end position="2168"/>
    </location>
</feature>
<dbReference type="Gene3D" id="2.130.10.30">
    <property type="entry name" value="Regulator of chromosome condensation 1/beta-lactamase-inhibitor protein II"/>
    <property type="match status" value="2"/>
</dbReference>
<comment type="subcellular location">
    <subcellularLocation>
        <location evidence="3">Cytoplasm</location>
    </subcellularLocation>
    <subcellularLocation>
        <location evidence="2">Nucleus</location>
    </subcellularLocation>
</comment>
<dbReference type="InterPro" id="IPR042767">
    <property type="entry name" value="Nek9_STKc"/>
</dbReference>
<evidence type="ECO:0000256" key="10">
    <source>
        <dbReference type="ARBA" id="ARBA00022723"/>
    </source>
</evidence>
<dbReference type="InterPro" id="IPR017968">
    <property type="entry name" value="Acylphosphatase_CS"/>
</dbReference>
<evidence type="ECO:0000256" key="6">
    <source>
        <dbReference type="ARBA" id="ARBA00022490"/>
    </source>
</evidence>
<feature type="compositionally biased region" description="Basic and acidic residues" evidence="24">
    <location>
        <begin position="1548"/>
        <end position="1562"/>
    </location>
</feature>
<evidence type="ECO:0000256" key="7">
    <source>
        <dbReference type="ARBA" id="ARBA00022527"/>
    </source>
</evidence>
<dbReference type="InterPro" id="IPR051997">
    <property type="entry name" value="STK_NEK"/>
</dbReference>
<dbReference type="InterPro" id="IPR004827">
    <property type="entry name" value="bZIP"/>
</dbReference>
<dbReference type="PROSITE" id="PS00036">
    <property type="entry name" value="BZIP_BASIC"/>
    <property type="match status" value="1"/>
</dbReference>
<feature type="compositionally biased region" description="Polar residues" evidence="24">
    <location>
        <begin position="2063"/>
        <end position="2079"/>
    </location>
</feature>
<feature type="repeat" description="RCC1" evidence="20">
    <location>
        <begin position="607"/>
        <end position="659"/>
    </location>
</feature>
<dbReference type="InterPro" id="IPR014790">
    <property type="entry name" value="MutL_C"/>
</dbReference>
<proteinExistence type="inferred from homology"/>
<sequence length="2357" mass="260576">MSLGDYERHFDSLNSDLCDGSVVSERSASSTYNGEEEKLHYIPIRILGRGAFGEATLYRRTEDNSLVVWKEVELNSLSEKERRDVMNEISILSILEHNNIIAYFNHFMDKNTLLIELEYCNGGNLYDKINHQNGKLFSEEVVIWYLYQIASAVAHIHKAGILHRDIKTLNIFLTKTDLIKLGDYGLAKKLDSEFSMAETCVGTPYYMSPELCQGSKYNFKSDIWALGCVIFEVLALTRTFDATNPLNLCVKIVQGNWTMEVNSDVYSPALIKLVYECLDQDPEKRPTSEQILDQPFISCCRQELEERVALLNSAMKKPKLSTVTDSSVAVVTTRSRDVYSWGGGKFTPQKMDMFKGGSSAQHVCAGESHFAVVTVEKELYTWANVQGGAKMVGQLGQGDQASYRQPKRVEKLQGTTIRQVACGADFTACVTDEDQMYMFGSDYYGCIGVEGSLGMEILEPVLLEFFEDRPVRQVSCGDNHVVVLTRGGDIYSWGCGEYGRLGLECEDDFSSPMQVEIPKGATISSVSCGSDGTFFLTETGKVLACGNNEFNKLGLNQGFSGLKNHPGESYQGIPYITTLTLVKQLSRFKIQTIAPGKTHTAAIDVRGRLITFGCNKYGQLGVKDFKKHQGVQLLLGPFGGKIVTKVSCGDGFTITATEDNQIFAWGNAGNGRLGMPADKGFGSEVCPAMPRPIFGSLHHVPDLSCRGWHTIIIMEKVLNSKTIRSNSSGLSSCCGLGQEASTSTLDMDIEPGSETECRDRGLGGTLEDHTEECLMETPMMSLASQTGDSSCPLWLRKELENAEFIPLPEGSEASTPDHLSSVSESVTLPYEELKELKAAAAAVSTKKGLSTKRMSCGKVNGLEEAGVCKKGESNACCKASSEVTQLRETVSSQEMRIQILEKQVKEQQKENERLWAAINRSTLRQAECDNNGNHQSDARMPGDGGERGGGFTNHGGRSAGANFARKELEASACADFLSEFLLLRSAGMRWMRNWWKLSNQTSWVFSDWSTEHHFLKQSQSPVCFKIEVLGSCWIALYIHVGQSSHGFLTIFRSTMANEDLISVDYEIFGRVQGVFFRKYTQAEGKKLGLVGWVQNTGAGTVQGQLQGPRCKVKEMQVWLKSTGSPKSNITKAEFKNEKTGKLRSGVAIPSLQQCLEELILNSIDAQATCVGVRMDMEAYKVQVIDNGAGINAEDMELVGNRYHTSKCSSVEDLDNLRWYGFRGEALASLVSLATLVEISSRTRSSVKTHVKIFKDGKGMDVFEADTARPSAGTTVVICNFLHNMPVRRKRMDAVLEGERIRHRVEAISLMHPSVSFTLKNDCTGAMMVQLPKARNTYHRFIQMHSLGRAQKLGEISYTHGQFEVTGYIGKEGHYNNSLQFLYVNDRLLLKTRMHKLLNFLLRRLSSSNQKNGSPDGQSTIRSPKHKRSQELHGVYIINIKCSYSEYDICLEPAKTLIEFKDWDRILLCIEEAVKAFMSRENLVAELSQEDLDYLPPELFGTHNSDSGNGASTLDCSIGMKLASDPVHRKRKDDFVCEDSVSRESGQMECKEETEQQGKKKITDNTCHSGNDGSQDGNNNNNDCGLNLEPVPGCRTNPLLAEREVVTTSGDWLHHYDASVGKTVYVNKVTGHSRYEDPPTDETQVRCTSDVSNMAVIVISETGMEPRCYPFQIDLVLPFLPKSRTDRVISSGLDDRDANGESSNSLALLYSKWNNPVFVRPPTVGVDISSGQAEGLAVKIHNILFPYRFSKAMICSMKANFSFGFLLNVIHQVDKKFLACLINTREGEPAALNETEGNLLVLVDQHAAHERVRLEHLVADSYEDNPDAPGERRLCSSTIFPPLEISVTEEELRLLRSCQAHLQCLGLEVKFSQAADPHIFVRKVPLCFMEKESNEIRRGRPSVIKPIVELLRSTGRMRGTLPLTVLKVLASLACHGAIKFNDSLSRDECYSLVASLSSCQLPFQCAHGRPSIAPLVDTLHLDKDEKSRPAVSPTCRTQSPVGTLFQKTPEEASSPASSLESNAKELCREMSVEDTPFVPTVTAISSTPDFQWMVQPTIITSVSPSLGSKQANEPQSSHQATPKVGGNKGKNVVRKGKTEQLSPEEEEKKRIRRERNKMAAAKCRNRRRELTDTLQTETDKLEEEKAALETEIANLLKEKERLEFILATHKPGCQISDELESIFQEPTGSPGLPPSPDEDRLPEDGTQEAPSLQDMDIPSDPSTAISGNSNILLCASAEINICDLESSLDIKEELLENMLPSLEEKTPMETARSVPDIDLSSSLGVSDWETLYKSVSSDLEPLSTPVVTSTPTCSSYLSVFTFACPELDSLTEGLDSHKGGGGITESVDLLNSPTLLAL</sequence>
<dbReference type="PRINTS" id="PR00042">
    <property type="entry name" value="LEUZIPPRFOS"/>
</dbReference>
<dbReference type="GO" id="GO:0005634">
    <property type="term" value="C:nucleus"/>
    <property type="evidence" value="ECO:0007669"/>
    <property type="project" value="UniProtKB-SubCell"/>
</dbReference>
<dbReference type="FunFam" id="3.30.70.100:FF:000011">
    <property type="entry name" value="Acylphosphatase"/>
    <property type="match status" value="1"/>
</dbReference>
<dbReference type="InterPro" id="IPR020568">
    <property type="entry name" value="Ribosomal_Su5_D2-typ_SF"/>
</dbReference>
<dbReference type="InterPro" id="IPR000408">
    <property type="entry name" value="Reg_chr_condens"/>
</dbReference>
<reference evidence="28 29" key="1">
    <citation type="submission" date="2019-08" db="EMBL/GenBank/DDBJ databases">
        <title>A chromosome-level genome assembly, high-density linkage maps, and genome scans reveal the genomic architecture of hybrid incompatibilities underlying speciation via character displacement in darters (Percidae: Etheostominae).</title>
        <authorList>
            <person name="Moran R.L."/>
            <person name="Catchen J.M."/>
            <person name="Fuller R.C."/>
        </authorList>
    </citation>
    <scope>NUCLEOTIDE SEQUENCE [LARGE SCALE GENOMIC DNA]</scope>
    <source>
        <strain evidence="28">EspeVRDwgs_2016</strain>
        <tissue evidence="28">Muscle</tissue>
    </source>
</reference>
<evidence type="ECO:0000259" key="26">
    <source>
        <dbReference type="PROSITE" id="PS50217"/>
    </source>
</evidence>
<keyword evidence="14 21" id="KW-0378">Hydrolase</keyword>
<evidence type="ECO:0000256" key="23">
    <source>
        <dbReference type="SAM" id="Coils"/>
    </source>
</evidence>
<comment type="similarity">
    <text evidence="4 22">Belongs to the acylphosphatase family.</text>
</comment>
<dbReference type="SUPFAM" id="SSF118116">
    <property type="entry name" value="DNA mismatch repair protein MutL"/>
    <property type="match status" value="1"/>
</dbReference>
<dbReference type="Gene3D" id="1.20.5.170">
    <property type="match status" value="1"/>
</dbReference>
<dbReference type="Gene3D" id="3.30.200.20">
    <property type="entry name" value="Phosphorylase Kinase, domain 1"/>
    <property type="match status" value="1"/>
</dbReference>
<dbReference type="InterPro" id="IPR042120">
    <property type="entry name" value="MutL_C_dimsub"/>
</dbReference>
<keyword evidence="15" id="KW-0067">ATP-binding</keyword>
<dbReference type="InterPro" id="IPR036890">
    <property type="entry name" value="HATPase_C_sf"/>
</dbReference>
<dbReference type="InterPro" id="IPR058923">
    <property type="entry name" value="RCC1-like_dom"/>
</dbReference>
<evidence type="ECO:0000256" key="12">
    <source>
        <dbReference type="ARBA" id="ARBA00022741"/>
    </source>
</evidence>
<evidence type="ECO:0000313" key="28">
    <source>
        <dbReference type="EMBL" id="KAA8582255.1"/>
    </source>
</evidence>
<dbReference type="Gene3D" id="3.30.230.10">
    <property type="match status" value="1"/>
</dbReference>
<dbReference type="SUPFAM" id="SSF54975">
    <property type="entry name" value="Acylphosphatase/BLUF domain-like"/>
    <property type="match status" value="1"/>
</dbReference>
<dbReference type="Gene3D" id="3.30.1370.100">
    <property type="entry name" value="MutL, C-terminal domain, regulatory subdomain"/>
    <property type="match status" value="1"/>
</dbReference>
<dbReference type="EMBL" id="VOFY01000020">
    <property type="protein sequence ID" value="KAA8582255.1"/>
    <property type="molecule type" value="Genomic_DNA"/>
</dbReference>
<keyword evidence="16" id="KW-0460">Magnesium</keyword>
<dbReference type="GO" id="GO:0005524">
    <property type="term" value="F:ATP binding"/>
    <property type="evidence" value="ECO:0007669"/>
    <property type="project" value="UniProtKB-KW"/>
</dbReference>
<evidence type="ECO:0000256" key="13">
    <source>
        <dbReference type="ARBA" id="ARBA00022777"/>
    </source>
</evidence>
<dbReference type="InterPro" id="IPR000837">
    <property type="entry name" value="AP-1"/>
</dbReference>
<feature type="coiled-coil region" evidence="23">
    <location>
        <begin position="883"/>
        <end position="917"/>
    </location>
</feature>
<keyword evidence="7" id="KW-0723">Serine/threonine-protein kinase</keyword>
<dbReference type="InterPro" id="IPR037198">
    <property type="entry name" value="MutL_C_sf"/>
</dbReference>
<dbReference type="InterPro" id="IPR000719">
    <property type="entry name" value="Prot_kinase_dom"/>
</dbReference>
<evidence type="ECO:0000256" key="1">
    <source>
        <dbReference type="ARBA" id="ARBA00001946"/>
    </source>
</evidence>
<dbReference type="FunFam" id="3.30.230.10:FF:000028">
    <property type="entry name" value="DNA mismatch repair protein Mlh3"/>
    <property type="match status" value="1"/>
</dbReference>
<feature type="region of interest" description="Disordered" evidence="24">
    <location>
        <begin position="1545"/>
        <end position="1581"/>
    </location>
</feature>
<dbReference type="GO" id="GO:0006298">
    <property type="term" value="P:mismatch repair"/>
    <property type="evidence" value="ECO:0007669"/>
    <property type="project" value="InterPro"/>
</dbReference>
<dbReference type="Gene3D" id="3.30.1540.20">
    <property type="entry name" value="MutL, C-terminal domain, dimerisation subdomain"/>
    <property type="match status" value="1"/>
</dbReference>
<dbReference type="SMART" id="SM01340">
    <property type="entry name" value="DNA_mis_repair"/>
    <property type="match status" value="1"/>
</dbReference>
<dbReference type="Gene3D" id="3.30.70.100">
    <property type="match status" value="1"/>
</dbReference>
<evidence type="ECO:0000256" key="17">
    <source>
        <dbReference type="ARBA" id="ARBA00047645"/>
    </source>
</evidence>
<organism evidence="28 29">
    <name type="scientific">Etheostoma spectabile</name>
    <name type="common">orangethroat darter</name>
    <dbReference type="NCBI Taxonomy" id="54343"/>
    <lineage>
        <taxon>Eukaryota</taxon>
        <taxon>Metazoa</taxon>
        <taxon>Chordata</taxon>
        <taxon>Craniata</taxon>
        <taxon>Vertebrata</taxon>
        <taxon>Euteleostomi</taxon>
        <taxon>Actinopterygii</taxon>
        <taxon>Neopterygii</taxon>
        <taxon>Teleostei</taxon>
        <taxon>Neoteleostei</taxon>
        <taxon>Acanthomorphata</taxon>
        <taxon>Eupercaria</taxon>
        <taxon>Perciformes</taxon>
        <taxon>Percoidei</taxon>
        <taxon>Percidae</taxon>
        <taxon>Etheostomatinae</taxon>
        <taxon>Etheostoma</taxon>
    </lineage>
</organism>
<evidence type="ECO:0000256" key="9">
    <source>
        <dbReference type="ARBA" id="ARBA00022679"/>
    </source>
</evidence>
<dbReference type="FunFam" id="1.10.510.10:FF:000571">
    <property type="entry name" value="Maternal embryonic leucine zipper kinase"/>
    <property type="match status" value="1"/>
</dbReference>
<feature type="region of interest" description="Disordered" evidence="24">
    <location>
        <begin position="1407"/>
        <end position="1426"/>
    </location>
</feature>
<feature type="active site" evidence="21">
    <location>
        <position position="1077"/>
    </location>
</feature>
<evidence type="ECO:0000256" key="2">
    <source>
        <dbReference type="ARBA" id="ARBA00004123"/>
    </source>
</evidence>
<gene>
    <name evidence="28" type="ORF">FQN60_008995</name>
</gene>
<dbReference type="PROSITE" id="PS51160">
    <property type="entry name" value="ACYLPHOSPHATASE_3"/>
    <property type="match status" value="1"/>
</dbReference>
<dbReference type="PROSITE" id="PS00058">
    <property type="entry name" value="DNA_MISMATCH_REPAIR_1"/>
    <property type="match status" value="1"/>
</dbReference>
<dbReference type="InterPro" id="IPR042121">
    <property type="entry name" value="MutL_C_regsub"/>
</dbReference>
<dbReference type="InterPro" id="IPR009091">
    <property type="entry name" value="RCC1/BLIP-II"/>
</dbReference>
<evidence type="ECO:0000256" key="8">
    <source>
        <dbReference type="ARBA" id="ARBA00022553"/>
    </source>
</evidence>
<dbReference type="GO" id="GO:0005737">
    <property type="term" value="C:cytoplasm"/>
    <property type="evidence" value="ECO:0007669"/>
    <property type="project" value="UniProtKB-SubCell"/>
</dbReference>
<dbReference type="PROSITE" id="PS50012">
    <property type="entry name" value="RCC1_3"/>
    <property type="match status" value="6"/>
</dbReference>
<keyword evidence="9" id="KW-0808">Transferase</keyword>
<feature type="region of interest" description="Disordered" evidence="24">
    <location>
        <begin position="927"/>
        <end position="952"/>
    </location>
</feature>
<comment type="similarity">
    <text evidence="5">Belongs to the protein kinase superfamily. NEK Ser/Thr protein kinase family. NIMA subfamily.</text>
</comment>
<evidence type="ECO:0000256" key="18">
    <source>
        <dbReference type="ARBA" id="ARBA00058242"/>
    </source>
</evidence>
<feature type="compositionally biased region" description="Polar residues" evidence="24">
    <location>
        <begin position="1409"/>
        <end position="1421"/>
    </location>
</feature>
<dbReference type="GO" id="GO:0046872">
    <property type="term" value="F:metal ion binding"/>
    <property type="evidence" value="ECO:0007669"/>
    <property type="project" value="UniProtKB-KW"/>
</dbReference>
<keyword evidence="6" id="KW-0963">Cytoplasm</keyword>
<dbReference type="PROSITE" id="PS00150">
    <property type="entry name" value="ACYLPHOSPHATASE_1"/>
    <property type="match status" value="1"/>
</dbReference>
<dbReference type="PROSITE" id="PS00108">
    <property type="entry name" value="PROTEIN_KINASE_ST"/>
    <property type="match status" value="1"/>
</dbReference>
<feature type="compositionally biased region" description="Low complexity" evidence="24">
    <location>
        <begin position="1569"/>
        <end position="1581"/>
    </location>
</feature>
<accession>A0A5J5CNC3</accession>
<dbReference type="GO" id="GO:0019901">
    <property type="term" value="F:protein kinase binding"/>
    <property type="evidence" value="ECO:0007669"/>
    <property type="project" value="TreeGrafter"/>
</dbReference>
<dbReference type="InterPro" id="IPR001202">
    <property type="entry name" value="WW_dom"/>
</dbReference>
<dbReference type="SUPFAM" id="SSF54211">
    <property type="entry name" value="Ribosomal protein S5 domain 2-like"/>
    <property type="match status" value="1"/>
</dbReference>
<protein>
    <recommendedName>
        <fullName evidence="21">acylphosphatase</fullName>
        <ecNumber evidence="21">3.6.1.7</ecNumber>
    </recommendedName>
</protein>
<feature type="domain" description="Protein kinase" evidence="25">
    <location>
        <begin position="41"/>
        <end position="297"/>
    </location>
</feature>
<dbReference type="PROSITE" id="PS01159">
    <property type="entry name" value="WW_DOMAIN_1"/>
    <property type="match status" value="1"/>
</dbReference>
<dbReference type="EC" id="3.6.1.7" evidence="21"/>
<dbReference type="Pfam" id="PF00170">
    <property type="entry name" value="bZIP_1"/>
    <property type="match status" value="1"/>
</dbReference>
<dbReference type="GO" id="GO:0003700">
    <property type="term" value="F:DNA-binding transcription factor activity"/>
    <property type="evidence" value="ECO:0007669"/>
    <property type="project" value="InterPro"/>
</dbReference>
<evidence type="ECO:0000313" key="29">
    <source>
        <dbReference type="Proteomes" id="UP000327493"/>
    </source>
</evidence>
<feature type="repeat" description="RCC1" evidence="20">
    <location>
        <begin position="488"/>
        <end position="539"/>
    </location>
</feature>
<dbReference type="Pfam" id="PF00708">
    <property type="entry name" value="Acylphosphatase"/>
    <property type="match status" value="1"/>
</dbReference>
<evidence type="ECO:0000259" key="25">
    <source>
        <dbReference type="PROSITE" id="PS50011"/>
    </source>
</evidence>
<dbReference type="GO" id="GO:0005813">
    <property type="term" value="C:centrosome"/>
    <property type="evidence" value="ECO:0007669"/>
    <property type="project" value="TreeGrafter"/>
</dbReference>
<dbReference type="InterPro" id="IPR036046">
    <property type="entry name" value="Acylphosphatase-like_dom_sf"/>
</dbReference>
<feature type="region of interest" description="Disordered" evidence="24">
    <location>
        <begin position="2182"/>
        <end position="2221"/>
    </location>
</feature>
<comment type="cofactor">
    <cofactor evidence="1">
        <name>Mg(2+)</name>
        <dbReference type="ChEBI" id="CHEBI:18420"/>
    </cofactor>
</comment>
<dbReference type="GO" id="GO:0006357">
    <property type="term" value="P:regulation of transcription by RNA polymerase II"/>
    <property type="evidence" value="ECO:0007669"/>
    <property type="project" value="InterPro"/>
</dbReference>
<dbReference type="CDD" id="cd03486">
    <property type="entry name" value="MutL_Trans_MLH3"/>
    <property type="match status" value="1"/>
</dbReference>
<comment type="function">
    <text evidence="18">Nuclear phosphoprotein which forms a tight but non-covalently linked complex with the JUN/AP-1 transcription factor. FOS has a critical function in regulating the development of cells destined to form and maintain the skeleton. It is thought to have an important role in signal transduction, cell proliferation and differentiation.</text>
</comment>
<dbReference type="Pfam" id="PF25390">
    <property type="entry name" value="WD40_RLD"/>
    <property type="match status" value="1"/>
</dbReference>
<evidence type="ECO:0000256" key="5">
    <source>
        <dbReference type="ARBA" id="ARBA00010886"/>
    </source>
</evidence>
<dbReference type="SUPFAM" id="SSF56112">
    <property type="entry name" value="Protein kinase-like (PK-like)"/>
    <property type="match status" value="1"/>
</dbReference>
<dbReference type="InterPro" id="IPR013507">
    <property type="entry name" value="DNA_mismatch_S5_2-like"/>
</dbReference>
<feature type="repeat" description="RCC1" evidence="20">
    <location>
        <begin position="660"/>
        <end position="716"/>
    </location>
</feature>